<dbReference type="Gene3D" id="3.40.50.300">
    <property type="entry name" value="P-loop containing nucleotide triphosphate hydrolases"/>
    <property type="match status" value="1"/>
</dbReference>
<accession>A0A9K3ST43</accession>
<evidence type="ECO:0000313" key="14">
    <source>
        <dbReference type="EMBL" id="MDO8054619.1"/>
    </source>
</evidence>
<evidence type="ECO:0000256" key="10">
    <source>
        <dbReference type="HAMAP-Rule" id="MF_00185"/>
    </source>
</evidence>
<dbReference type="SUPFAM" id="SSF52540">
    <property type="entry name" value="P-loop containing nucleoside triphosphate hydrolases"/>
    <property type="match status" value="2"/>
</dbReference>
<dbReference type="Proteomes" id="UP001170651">
    <property type="component" value="Unassembled WGS sequence"/>
</dbReference>
<evidence type="ECO:0000256" key="5">
    <source>
        <dbReference type="ARBA" id="ARBA00022694"/>
    </source>
</evidence>
<protein>
    <recommendedName>
        <fullName evidence="10">tRNA dimethylallyltransferase</fullName>
        <ecNumber evidence="10">2.5.1.75</ecNumber>
    </recommendedName>
    <alternativeName>
        <fullName evidence="10">Dimethylallyl diphosphate:tRNA dimethylallyltransferase</fullName>
        <shortName evidence="10">DMAPP:tRNA dimethylallyltransferase</shortName>
        <shortName evidence="10">DMATase</shortName>
    </alternativeName>
    <alternativeName>
        <fullName evidence="10">Isopentenyl-diphosphate:tRNA isopentenyltransferase</fullName>
        <shortName evidence="10">IPP transferase</shortName>
        <shortName evidence="10">IPPT</shortName>
        <shortName evidence="10">IPTase</shortName>
    </alternativeName>
</protein>
<comment type="catalytic activity">
    <reaction evidence="9 10 11">
        <text>adenosine(37) in tRNA + dimethylallyl diphosphate = N(6)-dimethylallyladenosine(37) in tRNA + diphosphate</text>
        <dbReference type="Rhea" id="RHEA:26482"/>
        <dbReference type="Rhea" id="RHEA-COMP:10162"/>
        <dbReference type="Rhea" id="RHEA-COMP:10375"/>
        <dbReference type="ChEBI" id="CHEBI:33019"/>
        <dbReference type="ChEBI" id="CHEBI:57623"/>
        <dbReference type="ChEBI" id="CHEBI:74411"/>
        <dbReference type="ChEBI" id="CHEBI:74415"/>
        <dbReference type="EC" id="2.5.1.75"/>
    </reaction>
</comment>
<feature type="region of interest" description="Interaction with substrate tRNA" evidence="10">
    <location>
        <begin position="39"/>
        <end position="42"/>
    </location>
</feature>
<evidence type="ECO:0000256" key="13">
    <source>
        <dbReference type="RuleBase" id="RU003785"/>
    </source>
</evidence>
<evidence type="ECO:0000256" key="12">
    <source>
        <dbReference type="RuleBase" id="RU003784"/>
    </source>
</evidence>
<evidence type="ECO:0000256" key="6">
    <source>
        <dbReference type="ARBA" id="ARBA00022741"/>
    </source>
</evidence>
<keyword evidence="8 10" id="KW-0460">Magnesium</keyword>
<dbReference type="HAMAP" id="MF_00185">
    <property type="entry name" value="IPP_trans"/>
    <property type="match status" value="1"/>
</dbReference>
<dbReference type="EMBL" id="JAOSIW010000013">
    <property type="protein sequence ID" value="MDO8054619.1"/>
    <property type="molecule type" value="Genomic_DNA"/>
</dbReference>
<dbReference type="PANTHER" id="PTHR11088">
    <property type="entry name" value="TRNA DIMETHYLALLYLTRANSFERASE"/>
    <property type="match status" value="1"/>
</dbReference>
<dbReference type="PANTHER" id="PTHR11088:SF60">
    <property type="entry name" value="TRNA DIMETHYLALLYLTRANSFERASE"/>
    <property type="match status" value="1"/>
</dbReference>
<evidence type="ECO:0000256" key="4">
    <source>
        <dbReference type="ARBA" id="ARBA00022679"/>
    </source>
</evidence>
<evidence type="ECO:0000256" key="2">
    <source>
        <dbReference type="ARBA" id="ARBA00003213"/>
    </source>
</evidence>
<comment type="subunit">
    <text evidence="10">Monomer.</text>
</comment>
<gene>
    <name evidence="10 14" type="primary">miaA</name>
    <name evidence="14" type="ORF">OC696_01915</name>
</gene>
<evidence type="ECO:0000256" key="7">
    <source>
        <dbReference type="ARBA" id="ARBA00022840"/>
    </source>
</evidence>
<evidence type="ECO:0000256" key="8">
    <source>
        <dbReference type="ARBA" id="ARBA00022842"/>
    </source>
</evidence>
<evidence type="ECO:0000256" key="1">
    <source>
        <dbReference type="ARBA" id="ARBA00001946"/>
    </source>
</evidence>
<keyword evidence="6 10" id="KW-0547">Nucleotide-binding</keyword>
<proteinExistence type="inferred from homology"/>
<sequence length="299" mass="34884">MNNKMQKKIIVIVGPTASGKTSLSLKLANFFCGEIINADSVQMYKEFDIGSSKISLKDTHIPHHLLDIINPGEQYNIFYFQKDVRNKIMNIKIPFIVGGSGLYIKAALFDYELNISKNYENQSYQNVTIEHMLTFLFEKDPNLVLDIKNPRRIISAYRQAICNSLRSQKNGSNRPLFDILTIYLNIETQFLKPRVILRLEQMLKQGFVQEVKYLMNKYPNANFNIIGYREIKEFLEKKISFQQAYDLIITKTLKYAKRQKTWFMNQMLSLVQLEALDPQLETKSIDIIKNFLKKGKLND</sequence>
<feature type="site" description="Interaction with substrate tRNA" evidence="10">
    <location>
        <position position="100"/>
    </location>
</feature>
<organism evidence="14 15">
    <name type="scientific">Candidatus Phytoplasma australasiaticum subsp. australasiaticum</name>
    <dbReference type="NCBI Taxonomy" id="2832407"/>
    <lineage>
        <taxon>Bacteria</taxon>
        <taxon>Bacillati</taxon>
        <taxon>Mycoplasmatota</taxon>
        <taxon>Mollicutes</taxon>
        <taxon>Acholeplasmatales</taxon>
        <taxon>Acholeplasmataceae</taxon>
        <taxon>Candidatus Phytoplasma</taxon>
        <taxon>16SrII (Peanut WB group)</taxon>
        <taxon>Candidatus Phytoplasma australasiaticum</taxon>
    </lineage>
</organism>
<dbReference type="NCBIfam" id="TIGR00174">
    <property type="entry name" value="miaA"/>
    <property type="match status" value="1"/>
</dbReference>
<keyword evidence="7 10" id="KW-0067">ATP-binding</keyword>
<comment type="caution">
    <text evidence="10">Lacks conserved residue(s) required for the propagation of feature annotation.</text>
</comment>
<feature type="binding site" evidence="10">
    <location>
        <begin position="14"/>
        <end position="21"/>
    </location>
    <ligand>
        <name>ATP</name>
        <dbReference type="ChEBI" id="CHEBI:30616"/>
    </ligand>
</feature>
<dbReference type="EC" id="2.5.1.75" evidence="10"/>
<comment type="similarity">
    <text evidence="3 10 13">Belongs to the IPP transferase family.</text>
</comment>
<name>A0A9K3ST43_9MOLU</name>
<comment type="caution">
    <text evidence="14">The sequence shown here is derived from an EMBL/GenBank/DDBJ whole genome shotgun (WGS) entry which is preliminary data.</text>
</comment>
<dbReference type="GO" id="GO:0006400">
    <property type="term" value="P:tRNA modification"/>
    <property type="evidence" value="ECO:0007669"/>
    <property type="project" value="TreeGrafter"/>
</dbReference>
<dbReference type="AlphaFoldDB" id="A0A9K3ST43"/>
<dbReference type="GO" id="GO:0005524">
    <property type="term" value="F:ATP binding"/>
    <property type="evidence" value="ECO:0007669"/>
    <property type="project" value="UniProtKB-UniRule"/>
</dbReference>
<comment type="function">
    <text evidence="2 10 12">Catalyzes the transfer of a dimethylallyl group onto the adenine at position 37 in tRNAs that read codons beginning with uridine, leading to the formation of N6-(dimethylallyl)adenosine (i(6)A).</text>
</comment>
<evidence type="ECO:0000256" key="11">
    <source>
        <dbReference type="RuleBase" id="RU003783"/>
    </source>
</evidence>
<keyword evidence="4 10" id="KW-0808">Transferase</keyword>
<keyword evidence="15" id="KW-1185">Reference proteome</keyword>
<dbReference type="InterPro" id="IPR039657">
    <property type="entry name" value="Dimethylallyltransferase"/>
</dbReference>
<reference evidence="14 15" key="1">
    <citation type="journal article" date="2023" name="Int. J. Syst. Evol. Microbiol.">
        <title>The observation of taxonomic boundaries for the 16SrII and 16SrXXV phytoplasmas using genome-based delimitation.</title>
        <authorList>
            <person name="Rodrigues Jardim B."/>
            <person name="Tran-Nguyen L.T.T."/>
            <person name="Gambley C."/>
            <person name="Al-Sadi A.M."/>
            <person name="Al-Subhi A.M."/>
            <person name="Foissac X."/>
            <person name="Salar P."/>
            <person name="Cai H."/>
            <person name="Yang J.Y."/>
            <person name="Davis R."/>
            <person name="Jones L."/>
            <person name="Rodoni B."/>
            <person name="Constable F.E."/>
        </authorList>
    </citation>
    <scope>NUCLEOTIDE SEQUENCE [LARGE SCALE GENOMIC DNA]</scope>
    <source>
        <strain evidence="14">BAWM-OMN-P26</strain>
    </source>
</reference>
<dbReference type="GO" id="GO:0052381">
    <property type="term" value="F:tRNA dimethylallyltransferase activity"/>
    <property type="evidence" value="ECO:0007669"/>
    <property type="project" value="UniProtKB-UniRule"/>
</dbReference>
<dbReference type="InterPro" id="IPR027417">
    <property type="entry name" value="P-loop_NTPase"/>
</dbReference>
<dbReference type="InterPro" id="IPR018022">
    <property type="entry name" value="IPT"/>
</dbReference>
<evidence type="ECO:0000313" key="15">
    <source>
        <dbReference type="Proteomes" id="UP001170651"/>
    </source>
</evidence>
<dbReference type="RefSeq" id="WP_213680492.1">
    <property type="nucleotide sequence ID" value="NZ_JALQCT010000007.1"/>
</dbReference>
<feature type="binding site" evidence="10">
    <location>
        <begin position="16"/>
        <end position="21"/>
    </location>
    <ligand>
        <name>substrate</name>
    </ligand>
</feature>
<evidence type="ECO:0000256" key="3">
    <source>
        <dbReference type="ARBA" id="ARBA00005842"/>
    </source>
</evidence>
<evidence type="ECO:0000256" key="9">
    <source>
        <dbReference type="ARBA" id="ARBA00049563"/>
    </source>
</evidence>
<comment type="cofactor">
    <cofactor evidence="1 10">
        <name>Mg(2+)</name>
        <dbReference type="ChEBI" id="CHEBI:18420"/>
    </cofactor>
</comment>
<dbReference type="Pfam" id="PF01715">
    <property type="entry name" value="IPPT"/>
    <property type="match status" value="1"/>
</dbReference>
<keyword evidence="5 10" id="KW-0819">tRNA processing</keyword>